<sequence>MAADLLRAPPLAKQFGDHGAETIVGVDPAWMVTRSTRGSSTVRIEGLIAVPDTGVSAQLPRNRRRRSAEPVGDRAHAQPRTAQIGDLDAFLLRQVTRADLTDR</sequence>
<proteinExistence type="predicted"/>
<dbReference type="Proteomes" id="UP000187001">
    <property type="component" value="Unassembled WGS sequence"/>
</dbReference>
<organism evidence="2 3">
    <name type="scientific">Mycolicibacterium fortuitum</name>
    <name type="common">Mycobacterium fortuitum</name>
    <dbReference type="NCBI Taxonomy" id="1766"/>
    <lineage>
        <taxon>Bacteria</taxon>
        <taxon>Bacillati</taxon>
        <taxon>Actinomycetota</taxon>
        <taxon>Actinomycetes</taxon>
        <taxon>Mycobacteriales</taxon>
        <taxon>Mycobacteriaceae</taxon>
        <taxon>Mycolicibacterium</taxon>
    </lineage>
</organism>
<evidence type="ECO:0000256" key="1">
    <source>
        <dbReference type="SAM" id="MobiDB-lite"/>
    </source>
</evidence>
<dbReference type="AlphaFoldDB" id="A0ABD6QJ04"/>
<protein>
    <submittedName>
        <fullName evidence="2">Uncharacterized protein</fullName>
    </submittedName>
</protein>
<dbReference type="EMBL" id="MBER01000116">
    <property type="protein sequence ID" value="OMC39578.1"/>
    <property type="molecule type" value="Genomic_DNA"/>
</dbReference>
<gene>
    <name evidence="2" type="ORF">A5742_05045</name>
</gene>
<feature type="compositionally biased region" description="Basic and acidic residues" evidence="1">
    <location>
        <begin position="67"/>
        <end position="76"/>
    </location>
</feature>
<name>A0ABD6QJ04_MYCFO</name>
<evidence type="ECO:0000313" key="3">
    <source>
        <dbReference type="Proteomes" id="UP000187001"/>
    </source>
</evidence>
<feature type="region of interest" description="Disordered" evidence="1">
    <location>
        <begin position="58"/>
        <end position="80"/>
    </location>
</feature>
<comment type="caution">
    <text evidence="2">The sequence shown here is derived from an EMBL/GenBank/DDBJ whole genome shotgun (WGS) entry which is preliminary data.</text>
</comment>
<reference evidence="2 3" key="1">
    <citation type="submission" date="2016-07" db="EMBL/GenBank/DDBJ databases">
        <authorList>
            <person name="Sutton G."/>
            <person name="Brinkac L."/>
            <person name="Sanka R."/>
            <person name="Adams M."/>
            <person name="Lau E."/>
            <person name="Kumar A."/>
            <person name="Macaden R."/>
        </authorList>
    </citation>
    <scope>NUCLEOTIDE SEQUENCE [LARGE SCALE GENOMIC DNA]</scope>
    <source>
        <strain evidence="2 3">GA-0871</strain>
    </source>
</reference>
<evidence type="ECO:0000313" key="2">
    <source>
        <dbReference type="EMBL" id="OMC39578.1"/>
    </source>
</evidence>
<accession>A0ABD6QJ04</accession>